<protein>
    <submittedName>
        <fullName evidence="1">Uncharacterized protein</fullName>
    </submittedName>
</protein>
<organism evidence="1 2">
    <name type="scientific">Pseudobacteriovorax antillogorgiicola</name>
    <dbReference type="NCBI Taxonomy" id="1513793"/>
    <lineage>
        <taxon>Bacteria</taxon>
        <taxon>Pseudomonadati</taxon>
        <taxon>Bdellovibrionota</taxon>
        <taxon>Oligoflexia</taxon>
        <taxon>Oligoflexales</taxon>
        <taxon>Pseudobacteriovoracaceae</taxon>
        <taxon>Pseudobacteriovorax</taxon>
    </lineage>
</organism>
<reference evidence="2" key="1">
    <citation type="submission" date="2017-04" db="EMBL/GenBank/DDBJ databases">
        <authorList>
            <person name="Varghese N."/>
            <person name="Submissions S."/>
        </authorList>
    </citation>
    <scope>NUCLEOTIDE SEQUENCE [LARGE SCALE GENOMIC DNA]</scope>
    <source>
        <strain evidence="2">RKEM611</strain>
    </source>
</reference>
<name>A0A1Y6BYN5_9BACT</name>
<dbReference type="AlphaFoldDB" id="A0A1Y6BYN5"/>
<gene>
    <name evidence="1" type="ORF">SAMN06296036_110172</name>
</gene>
<keyword evidence="2" id="KW-1185">Reference proteome</keyword>
<sequence>MKRFLLISLNYKLDCIENEFLESFMKNRHLLTAVVALSFLVLAVFQYIKQDNSDTLQPAEATASPAVNSTNSELDLQSSKSLPIEKKTLKGESEESEVHSIDPKVDLSPEEEAYLLAYHPRVLEVKIFKKDPFIKKFKDLSEKKVLLRTGEQAELKSLLTDRSAWKRYLKEFEKNLPIDDSYKEPEQHRMMMIDYFEKAVGEVEGSARKQLLSDLVDLLFYDNIVSSQPTHIKQSLAGEKVEILHLIARSSPVGVEMIRSHMARGSYQNVKLIRHYLEQL</sequence>
<dbReference type="STRING" id="1513793.SAMN06296036_110172"/>
<proteinExistence type="predicted"/>
<evidence type="ECO:0000313" key="2">
    <source>
        <dbReference type="Proteomes" id="UP000192907"/>
    </source>
</evidence>
<accession>A0A1Y6BYN5</accession>
<evidence type="ECO:0000313" key="1">
    <source>
        <dbReference type="EMBL" id="SMF34875.1"/>
    </source>
</evidence>
<dbReference type="Proteomes" id="UP000192907">
    <property type="component" value="Unassembled WGS sequence"/>
</dbReference>
<dbReference type="EMBL" id="FWZT01000010">
    <property type="protein sequence ID" value="SMF34875.1"/>
    <property type="molecule type" value="Genomic_DNA"/>
</dbReference>